<evidence type="ECO:0000313" key="1">
    <source>
        <dbReference type="EMBL" id="KAG2172274.1"/>
    </source>
</evidence>
<proteinExistence type="predicted"/>
<organism evidence="1 2">
    <name type="scientific">Mortierella isabellina</name>
    <name type="common">Filamentous fungus</name>
    <name type="synonym">Umbelopsis isabellina</name>
    <dbReference type="NCBI Taxonomy" id="91625"/>
    <lineage>
        <taxon>Eukaryota</taxon>
        <taxon>Fungi</taxon>
        <taxon>Fungi incertae sedis</taxon>
        <taxon>Mucoromycota</taxon>
        <taxon>Mucoromycotina</taxon>
        <taxon>Umbelopsidomycetes</taxon>
        <taxon>Umbelopsidales</taxon>
        <taxon>Umbelopsidaceae</taxon>
        <taxon>Umbelopsis</taxon>
    </lineage>
</organism>
<accession>A0A8H7PE67</accession>
<gene>
    <name evidence="1" type="ORF">INT43_004815</name>
</gene>
<dbReference type="AlphaFoldDB" id="A0A8H7PE67"/>
<name>A0A8H7PE67_MORIS</name>
<dbReference type="EMBL" id="JAEPQZ010000017">
    <property type="protein sequence ID" value="KAG2172274.1"/>
    <property type="molecule type" value="Genomic_DNA"/>
</dbReference>
<dbReference type="OrthoDB" id="2393733at2759"/>
<keyword evidence="2" id="KW-1185">Reference proteome</keyword>
<dbReference type="Proteomes" id="UP000654370">
    <property type="component" value="Unassembled WGS sequence"/>
</dbReference>
<evidence type="ECO:0000313" key="2">
    <source>
        <dbReference type="Proteomes" id="UP000654370"/>
    </source>
</evidence>
<evidence type="ECO:0008006" key="3">
    <source>
        <dbReference type="Google" id="ProtNLM"/>
    </source>
</evidence>
<protein>
    <recommendedName>
        <fullName evidence="3">ELYS-like domain-containing protein</fullName>
    </recommendedName>
</protein>
<reference evidence="1" key="1">
    <citation type="submission" date="2020-12" db="EMBL/GenBank/DDBJ databases">
        <title>Metabolic potential, ecology and presence of endohyphal bacteria is reflected in genomic diversity of Mucoromycotina.</title>
        <authorList>
            <person name="Muszewska A."/>
            <person name="Okrasinska A."/>
            <person name="Steczkiewicz K."/>
            <person name="Drgas O."/>
            <person name="Orlowska M."/>
            <person name="Perlinska-Lenart U."/>
            <person name="Aleksandrzak-Piekarczyk T."/>
            <person name="Szatraj K."/>
            <person name="Zielenkiewicz U."/>
            <person name="Pilsyk S."/>
            <person name="Malc E."/>
            <person name="Mieczkowski P."/>
            <person name="Kruszewska J.S."/>
            <person name="Biernat P."/>
            <person name="Pawlowska J."/>
        </authorList>
    </citation>
    <scope>NUCLEOTIDE SEQUENCE</scope>
    <source>
        <strain evidence="1">WA0000067209</strain>
    </source>
</reference>
<sequence>MPRDSHVEVTLNVRNGCRRHNIGTVAGAVTRTNRQLFEQHVERYWKVSLQKWREPNKDIHELALLLSLNNRLHTMVRPVANSYALTALAAHEKPSDIIGGSLVCITENSTLQSHCPSIAFIYRYTSTRLEVRDYFDADSIYATLLSPTLPSDQKLKANSKNNLEYQRANWDKRGPLSSCAGNRERVPLYFIVKQSRSQSVASIEVCVPAVSTTKQAYIFVGGFNGEIEVMSYGEVQNEYGVIDSKIVTTLWKNMPVVKMSVYDLANNEEELVILAGQAERGCSDQGQTSRTPSMTILKVRVPSLKSMEVGKKEMTSKATDAALMLPPNSTTIIAMDLYVSGTDDIIYLSSIWAYQPPNRIGRVMYACWKVSSNIDKIDFLRQHVVKTTSRLLDACMSGTLSTVAILCCSGLDVAYTTNFQCIKGDARKHLYDYDATARTIRANENDEKHQTYDEKRSMLGSLLIIDKLLIAKGYGVQSQFRSSGQIISDALLYTVLDAMGETEFCNLSEDNHLSHDTRQRIQEYWSVDNLQIQGIQSVRQLKRATTYSDNYIWAIKQQFGVSAAVDFMKTHHIPVDGISDWEVASAFLECSPSFDAALCLSQPSFKTLNHSDIQKFLPRLVSRWFKAAYLEIEGNKRLSARLLGVAFDHTLERELVKYCSITNPSPANLSFLFSYYLNRYRYAEAMMIHDKLSQYEDESNVAMQQRKVIIDCTSKLVPSIQLKLALLDADNLTETQCGFSF</sequence>
<comment type="caution">
    <text evidence="1">The sequence shown here is derived from an EMBL/GenBank/DDBJ whole genome shotgun (WGS) entry which is preliminary data.</text>
</comment>